<evidence type="ECO:0000259" key="1">
    <source>
        <dbReference type="PROSITE" id="PS50994"/>
    </source>
</evidence>
<dbReference type="InterPro" id="IPR036397">
    <property type="entry name" value="RNaseH_sf"/>
</dbReference>
<dbReference type="InterPro" id="IPR048020">
    <property type="entry name" value="Transpos_IS3"/>
</dbReference>
<organism evidence="2 3">
    <name type="scientific">Hymenobacter defluvii</name>
    <dbReference type="NCBI Taxonomy" id="2054411"/>
    <lineage>
        <taxon>Bacteria</taxon>
        <taxon>Pseudomonadati</taxon>
        <taxon>Bacteroidota</taxon>
        <taxon>Cytophagia</taxon>
        <taxon>Cytophagales</taxon>
        <taxon>Hymenobacteraceae</taxon>
        <taxon>Hymenobacter</taxon>
    </lineage>
</organism>
<accession>A0ABS3T9R4</accession>
<feature type="domain" description="Integrase catalytic" evidence="1">
    <location>
        <begin position="121"/>
        <end position="290"/>
    </location>
</feature>
<dbReference type="RefSeq" id="WP_208306962.1">
    <property type="nucleotide sequence ID" value="NZ_JAGETX010000003.1"/>
</dbReference>
<evidence type="ECO:0000313" key="2">
    <source>
        <dbReference type="EMBL" id="MBO3270394.1"/>
    </source>
</evidence>
<dbReference type="EMBL" id="JAGETX010000003">
    <property type="protein sequence ID" value="MBO3270394.1"/>
    <property type="molecule type" value="Genomic_DNA"/>
</dbReference>
<protein>
    <submittedName>
        <fullName evidence="2">IS3 family transposase</fullName>
    </submittedName>
</protein>
<dbReference type="PANTHER" id="PTHR46889">
    <property type="entry name" value="TRANSPOSASE INSF FOR INSERTION SEQUENCE IS3B-RELATED"/>
    <property type="match status" value="1"/>
</dbReference>
<dbReference type="Pfam" id="PF00665">
    <property type="entry name" value="rve"/>
    <property type="match status" value="1"/>
</dbReference>
<dbReference type="Pfam" id="PF13333">
    <property type="entry name" value="rve_2"/>
    <property type="match status" value="1"/>
</dbReference>
<comment type="caution">
    <text evidence="2">The sequence shown here is derived from an EMBL/GenBank/DDBJ whole genome shotgun (WGS) entry which is preliminary data.</text>
</comment>
<evidence type="ECO:0000313" key="3">
    <source>
        <dbReference type="Proteomes" id="UP000670527"/>
    </source>
</evidence>
<dbReference type="PANTHER" id="PTHR46889:SF4">
    <property type="entry name" value="TRANSPOSASE INSO FOR INSERTION SEQUENCE ELEMENT IS911B-RELATED"/>
    <property type="match status" value="1"/>
</dbReference>
<reference evidence="2 3" key="1">
    <citation type="submission" date="2021-03" db="EMBL/GenBank/DDBJ databases">
        <authorList>
            <person name="Kim M.K."/>
        </authorList>
    </citation>
    <scope>NUCLEOTIDE SEQUENCE [LARGE SCALE GENOMIC DNA]</scope>
    <source>
        <strain evidence="2 3">BT507</strain>
    </source>
</reference>
<keyword evidence="3" id="KW-1185">Reference proteome</keyword>
<proteinExistence type="predicted"/>
<dbReference type="InterPro" id="IPR012337">
    <property type="entry name" value="RNaseH-like_sf"/>
</dbReference>
<dbReference type="Proteomes" id="UP000670527">
    <property type="component" value="Unassembled WGS sequence"/>
</dbReference>
<dbReference type="InterPro" id="IPR001584">
    <property type="entry name" value="Integrase_cat-core"/>
</dbReference>
<dbReference type="PROSITE" id="PS50994">
    <property type="entry name" value="INTEGRASE"/>
    <property type="match status" value="1"/>
</dbReference>
<dbReference type="SUPFAM" id="SSF53098">
    <property type="entry name" value="Ribonuclease H-like"/>
    <property type="match status" value="1"/>
</dbReference>
<sequence>MSRYRFIQVHREHYPVRLLCHILGVVVSGYYAWQHAQQQTVEQGVPVWEMALVKVFGMHKRRYGTHRLQVALRQKGHQVGRQRLRAAMRRRGLHALQPKAYTPRTTDSTHGLRCAPNRLLDQPKPSQANRVWVSDITYLSLANGDWAYLYAFQDMASKQVVGWQVGATMPEELMTTALQRAFWAQPPTPGLRVHSDRGGQYCGNAYRKLLRDHHVLRSQSRRGDCYDNAQAESLWSRLKTEVLEVRERPVFADFLDAQRSVADYFDYYNHQRLHSSIAYQTPYHAHQQLLQPNPLNCPV</sequence>
<dbReference type="Gene3D" id="3.30.420.10">
    <property type="entry name" value="Ribonuclease H-like superfamily/Ribonuclease H"/>
    <property type="match status" value="1"/>
</dbReference>
<dbReference type="InterPro" id="IPR050900">
    <property type="entry name" value="Transposase_IS3/IS150/IS904"/>
</dbReference>
<dbReference type="NCBIfam" id="NF033516">
    <property type="entry name" value="transpos_IS3"/>
    <property type="match status" value="1"/>
</dbReference>
<name>A0ABS3T9R4_9BACT</name>
<gene>
    <name evidence="2" type="ORF">J4D97_07025</name>
</gene>